<accession>A0A072NX78</accession>
<dbReference type="PANTHER" id="PTHR11895:SF171">
    <property type="entry name" value="AMIDASE DOMAIN-CONTAINING PROTEIN"/>
    <property type="match status" value="1"/>
</dbReference>
<dbReference type="RefSeq" id="XP_013254622.1">
    <property type="nucleotide sequence ID" value="XM_013399168.1"/>
</dbReference>
<sequence>MSIVALSGDQHSSVNLDILHDIAAKNNFRIAKTDEEAFLLALQSADVTAANVDVLPDYIDPRLAPVPTVGGARQYRKAKQNSLNAWSHEAELVAANPTSDALKGRKITIKDNVAVAGLPHTCGTFPQFVSHDRGNRHPIAVIDATVTRRVLEAGVVVAGTSTCENYCLMPLSYSSVNGPVHNPWLRGFNAGGSTSGGAALLALGPARAAGVLGLENAGEDIELAIGGDQAGSIRVPAAYCGVYGLKPTHGLVPYTGIAGLHPMIDFTGPMARSLEDIATLLTVIAGYDGLDARMTPEAPLRQSVLDYGNALKSSQQPGKGLRVAIIKESLDSPGTQADVAEVVRAAAVKHFGASGAEVSTISLPMHLLGPAIWTAATRNHLARLAVGGRIPDILSHNIPHLSLRWPPDQEMYDLLRVANPAVINIILTETFLTEKYGAEVQAKAHRHVLQLRAAYDKVLEEFDVLVTPTTPTVAPPLPDPRLEEDGGSTVMDKFKLVVGTTNHTAPFNVTGHPALSVPCGWAPSRGHEGMLPVGMQIIGKRWDDIGVLKAAQAFELGGGGLGEWPGQPSSIST</sequence>
<evidence type="ECO:0000313" key="2">
    <source>
        <dbReference type="EMBL" id="KEF52032.1"/>
    </source>
</evidence>
<dbReference type="SUPFAM" id="SSF75304">
    <property type="entry name" value="Amidase signature (AS) enzymes"/>
    <property type="match status" value="1"/>
</dbReference>
<protein>
    <recommendedName>
        <fullName evidence="1">Amidase domain-containing protein</fullName>
    </recommendedName>
</protein>
<dbReference type="InterPro" id="IPR000120">
    <property type="entry name" value="Amidase"/>
</dbReference>
<gene>
    <name evidence="2" type="ORF">A1O9_12022</name>
</gene>
<dbReference type="OrthoDB" id="1879366at2759"/>
<dbReference type="GeneID" id="25286917"/>
<dbReference type="VEuPathDB" id="FungiDB:A1O9_12022"/>
<dbReference type="Proteomes" id="UP000027920">
    <property type="component" value="Unassembled WGS sequence"/>
</dbReference>
<dbReference type="InterPro" id="IPR036928">
    <property type="entry name" value="AS_sf"/>
</dbReference>
<name>A0A072NX78_9EURO</name>
<organism evidence="2 3">
    <name type="scientific">Exophiala aquamarina CBS 119918</name>
    <dbReference type="NCBI Taxonomy" id="1182545"/>
    <lineage>
        <taxon>Eukaryota</taxon>
        <taxon>Fungi</taxon>
        <taxon>Dikarya</taxon>
        <taxon>Ascomycota</taxon>
        <taxon>Pezizomycotina</taxon>
        <taxon>Eurotiomycetes</taxon>
        <taxon>Chaetothyriomycetidae</taxon>
        <taxon>Chaetothyriales</taxon>
        <taxon>Herpotrichiellaceae</taxon>
        <taxon>Exophiala</taxon>
    </lineage>
</organism>
<dbReference type="InterPro" id="IPR023631">
    <property type="entry name" value="Amidase_dom"/>
</dbReference>
<dbReference type="Gene3D" id="3.90.1300.10">
    <property type="entry name" value="Amidase signature (AS) domain"/>
    <property type="match status" value="1"/>
</dbReference>
<evidence type="ECO:0000259" key="1">
    <source>
        <dbReference type="Pfam" id="PF01425"/>
    </source>
</evidence>
<reference evidence="2 3" key="1">
    <citation type="submission" date="2013-03" db="EMBL/GenBank/DDBJ databases">
        <title>The Genome Sequence of Exophiala aquamarina CBS 119918.</title>
        <authorList>
            <consortium name="The Broad Institute Genomics Platform"/>
            <person name="Cuomo C."/>
            <person name="de Hoog S."/>
            <person name="Gorbushina A."/>
            <person name="Walker B."/>
            <person name="Young S.K."/>
            <person name="Zeng Q."/>
            <person name="Gargeya S."/>
            <person name="Fitzgerald M."/>
            <person name="Haas B."/>
            <person name="Abouelleil A."/>
            <person name="Allen A.W."/>
            <person name="Alvarado L."/>
            <person name="Arachchi H.M."/>
            <person name="Berlin A.M."/>
            <person name="Chapman S.B."/>
            <person name="Gainer-Dewar J."/>
            <person name="Goldberg J."/>
            <person name="Griggs A."/>
            <person name="Gujja S."/>
            <person name="Hansen M."/>
            <person name="Howarth C."/>
            <person name="Imamovic A."/>
            <person name="Ireland A."/>
            <person name="Larimer J."/>
            <person name="McCowan C."/>
            <person name="Murphy C."/>
            <person name="Pearson M."/>
            <person name="Poon T.W."/>
            <person name="Priest M."/>
            <person name="Roberts A."/>
            <person name="Saif S."/>
            <person name="Shea T."/>
            <person name="Sisk P."/>
            <person name="Sykes S."/>
            <person name="Wortman J."/>
            <person name="Nusbaum C."/>
            <person name="Birren B."/>
        </authorList>
    </citation>
    <scope>NUCLEOTIDE SEQUENCE [LARGE SCALE GENOMIC DNA]</scope>
    <source>
        <strain evidence="2 3">CBS 119918</strain>
    </source>
</reference>
<dbReference type="PANTHER" id="PTHR11895">
    <property type="entry name" value="TRANSAMIDASE"/>
    <property type="match status" value="1"/>
</dbReference>
<comment type="caution">
    <text evidence="2">The sequence shown here is derived from an EMBL/GenBank/DDBJ whole genome shotgun (WGS) entry which is preliminary data.</text>
</comment>
<evidence type="ECO:0000313" key="3">
    <source>
        <dbReference type="Proteomes" id="UP000027920"/>
    </source>
</evidence>
<keyword evidence="3" id="KW-1185">Reference proteome</keyword>
<dbReference type="GO" id="GO:0003824">
    <property type="term" value="F:catalytic activity"/>
    <property type="evidence" value="ECO:0007669"/>
    <property type="project" value="InterPro"/>
</dbReference>
<dbReference type="AlphaFoldDB" id="A0A072NX78"/>
<dbReference type="Pfam" id="PF01425">
    <property type="entry name" value="Amidase"/>
    <property type="match status" value="1"/>
</dbReference>
<feature type="domain" description="Amidase" evidence="1">
    <location>
        <begin position="96"/>
        <end position="547"/>
    </location>
</feature>
<dbReference type="HOGENOM" id="CLU_009600_18_1_1"/>
<proteinExistence type="predicted"/>
<dbReference type="EMBL" id="AMGV01000020">
    <property type="protein sequence ID" value="KEF52032.1"/>
    <property type="molecule type" value="Genomic_DNA"/>
</dbReference>
<dbReference type="STRING" id="1182545.A0A072NX78"/>